<evidence type="ECO:0000313" key="4">
    <source>
        <dbReference type="Proteomes" id="UP000467334"/>
    </source>
</evidence>
<comment type="caution">
    <text evidence="3">The sequence shown here is derived from an EMBL/GenBank/DDBJ whole genome shotgun (WGS) entry which is preliminary data.</text>
</comment>
<proteinExistence type="predicted"/>
<dbReference type="GO" id="GO:0016757">
    <property type="term" value="F:glycosyltransferase activity"/>
    <property type="evidence" value="ECO:0007669"/>
    <property type="project" value="InterPro"/>
</dbReference>
<name>A0A7J5LEU6_BACSE</name>
<feature type="domain" description="Glycosyltransferase subfamily 4-like N-terminal" evidence="2">
    <location>
        <begin position="12"/>
        <end position="153"/>
    </location>
</feature>
<sequence length="347" mass="39425">MKIVHCVFSFGIGGAETMLIDILNEQSKTETVSLVIVNHVYLDFLLEQINPAVRIFKLRRQKGSYSPFPVLKLNWLLYQLNPDVIHVHSSALLRIIALRAGRGLFLTVHALHIPLEHAGRGTQLIAISEAVKADIQQRTGRMAMTIPNGIPMDKIEKRTRRASFVGKNMRIVQVSRLDVEKKGQDILIKAVALLKERGIENIEVDFIGEGRSEPRLRQLVQEYCVGNQINFLGLCDRQYIYSHLKEYDLMCHPARYEGFGLTVAEGIAAMLPVLVSDEGGPYEIIKYGEFGYAFRMEDVTDCANQIEYIYNNYDKAMERAGSAYTYVAEQFSVRRMVADYIKAYQNP</sequence>
<dbReference type="Proteomes" id="UP000467334">
    <property type="component" value="Unassembled WGS sequence"/>
</dbReference>
<evidence type="ECO:0000313" key="3">
    <source>
        <dbReference type="EMBL" id="KAB5315418.1"/>
    </source>
</evidence>
<dbReference type="PANTHER" id="PTHR12526">
    <property type="entry name" value="GLYCOSYLTRANSFERASE"/>
    <property type="match status" value="1"/>
</dbReference>
<dbReference type="SUPFAM" id="SSF53756">
    <property type="entry name" value="UDP-Glycosyltransferase/glycogen phosphorylase"/>
    <property type="match status" value="1"/>
</dbReference>
<reference evidence="3 4" key="1">
    <citation type="journal article" date="2019" name="Nat. Med.">
        <title>A library of human gut bacterial isolates paired with longitudinal multiomics data enables mechanistic microbiome research.</title>
        <authorList>
            <person name="Poyet M."/>
            <person name="Groussin M."/>
            <person name="Gibbons S.M."/>
            <person name="Avila-Pacheco J."/>
            <person name="Jiang X."/>
            <person name="Kearney S.M."/>
            <person name="Perrotta A.R."/>
            <person name="Berdy B."/>
            <person name="Zhao S."/>
            <person name="Lieberman T.D."/>
            <person name="Swanson P.K."/>
            <person name="Smith M."/>
            <person name="Roesemann S."/>
            <person name="Alexander J.E."/>
            <person name="Rich S.A."/>
            <person name="Livny J."/>
            <person name="Vlamakis H."/>
            <person name="Clish C."/>
            <person name="Bullock K."/>
            <person name="Deik A."/>
            <person name="Scott J."/>
            <person name="Pierce K.A."/>
            <person name="Xavier R.J."/>
            <person name="Alm E.J."/>
        </authorList>
    </citation>
    <scope>NUCLEOTIDE SEQUENCE [LARGE SCALE GENOMIC DNA]</scope>
    <source>
        <strain evidence="3 4">BIOML-A6</strain>
    </source>
</reference>
<evidence type="ECO:0000259" key="1">
    <source>
        <dbReference type="Pfam" id="PF00534"/>
    </source>
</evidence>
<evidence type="ECO:0000259" key="2">
    <source>
        <dbReference type="Pfam" id="PF13439"/>
    </source>
</evidence>
<dbReference type="CDD" id="cd03811">
    <property type="entry name" value="GT4_GT28_WabH-like"/>
    <property type="match status" value="1"/>
</dbReference>
<gene>
    <name evidence="3" type="ORF">F9958_05740</name>
</gene>
<dbReference type="AlphaFoldDB" id="A0A7J5LEU6"/>
<dbReference type="Pfam" id="PF13439">
    <property type="entry name" value="Glyco_transf_4"/>
    <property type="match status" value="1"/>
</dbReference>
<dbReference type="RefSeq" id="WP_117941150.1">
    <property type="nucleotide sequence ID" value="NZ_CP081913.1"/>
</dbReference>
<accession>A0A7J5LEU6</accession>
<feature type="domain" description="Glycosyl transferase family 1" evidence="1">
    <location>
        <begin position="165"/>
        <end position="317"/>
    </location>
</feature>
<dbReference type="Pfam" id="PF00534">
    <property type="entry name" value="Glycos_transf_1"/>
    <property type="match status" value="1"/>
</dbReference>
<dbReference type="InterPro" id="IPR028098">
    <property type="entry name" value="Glyco_trans_4-like_N"/>
</dbReference>
<organism evidence="3 4">
    <name type="scientific">Bacteroides stercoris</name>
    <dbReference type="NCBI Taxonomy" id="46506"/>
    <lineage>
        <taxon>Bacteria</taxon>
        <taxon>Pseudomonadati</taxon>
        <taxon>Bacteroidota</taxon>
        <taxon>Bacteroidia</taxon>
        <taxon>Bacteroidales</taxon>
        <taxon>Bacteroidaceae</taxon>
        <taxon>Bacteroides</taxon>
    </lineage>
</organism>
<dbReference type="PANTHER" id="PTHR12526:SF630">
    <property type="entry name" value="GLYCOSYLTRANSFERASE"/>
    <property type="match status" value="1"/>
</dbReference>
<dbReference type="InterPro" id="IPR001296">
    <property type="entry name" value="Glyco_trans_1"/>
</dbReference>
<dbReference type="EMBL" id="WCLE01000008">
    <property type="protein sequence ID" value="KAB5315418.1"/>
    <property type="molecule type" value="Genomic_DNA"/>
</dbReference>
<keyword evidence="3" id="KW-0808">Transferase</keyword>
<dbReference type="Gene3D" id="3.40.50.2000">
    <property type="entry name" value="Glycogen Phosphorylase B"/>
    <property type="match status" value="2"/>
</dbReference>
<protein>
    <submittedName>
        <fullName evidence="3">Glycosyltransferase</fullName>
    </submittedName>
</protein>